<evidence type="ECO:0000256" key="4">
    <source>
        <dbReference type="ARBA" id="ARBA00022741"/>
    </source>
</evidence>
<dbReference type="PANTHER" id="PTHR11059:SF0">
    <property type="entry name" value="DNA REPAIR PROTEIN RECN"/>
    <property type="match status" value="1"/>
</dbReference>
<dbReference type="InterPro" id="IPR003395">
    <property type="entry name" value="RecF/RecN/SMC_N"/>
</dbReference>
<dbReference type="InterPro" id="IPR027417">
    <property type="entry name" value="P-loop_NTPase"/>
</dbReference>
<evidence type="ECO:0000256" key="7">
    <source>
        <dbReference type="ARBA" id="ARBA00023204"/>
    </source>
</evidence>
<accession>A0ABV7D9T9</accession>
<comment type="function">
    <text evidence="1 9">May be involved in recombinational repair of damaged DNA.</text>
</comment>
<evidence type="ECO:0000256" key="6">
    <source>
        <dbReference type="ARBA" id="ARBA00022840"/>
    </source>
</evidence>
<evidence type="ECO:0000256" key="3">
    <source>
        <dbReference type="ARBA" id="ARBA00021315"/>
    </source>
</evidence>
<dbReference type="Proteomes" id="UP001595444">
    <property type="component" value="Unassembled WGS sequence"/>
</dbReference>
<organism evidence="11 12">
    <name type="scientific">Kordiimonas pumila</name>
    <dbReference type="NCBI Taxonomy" id="2161677"/>
    <lineage>
        <taxon>Bacteria</taxon>
        <taxon>Pseudomonadati</taxon>
        <taxon>Pseudomonadota</taxon>
        <taxon>Alphaproteobacteria</taxon>
        <taxon>Kordiimonadales</taxon>
        <taxon>Kordiimonadaceae</taxon>
        <taxon>Kordiimonas</taxon>
    </lineage>
</organism>
<evidence type="ECO:0000256" key="2">
    <source>
        <dbReference type="ARBA" id="ARBA00009441"/>
    </source>
</evidence>
<sequence>MLTGLSIRDIVLIDRLDLSFDRGLTVLTGETGAGKSILLDSLGLATGARADRALVRHGAEAGMVTAEFMVAEAHPVCRALLGQGVDPDSGHLILRRQLSVDGKSRAWINDQPITQSFLSDIGTFLLEVHGQHDDRGLLEASAHRDLLDSFGGYKLELQVMASAYTVYQNAVLALAKAEQELTSAQADEDYILHAKEELAALHVTAGEEDTLNERRSLMMQGEKLSGDLQSFLEDLSGRTGADSVIRGVLRRMERIDGAGAERVQPILHSLDRASIELTEAIEALTHFIEMLEFDPEDLEATEDRLFEIRRLARKHNCLPDALPDILSLLESQADALSAGDEKVRAAREQLKTAKSAMGEAVAKLTKARIDAAQRLDKLVTAELPPLKLEKAIFRTRVEPLSEADWSQYGGERVTFEVKTNPSTPFGPMVKIASGGELARFILALKVVLAEGGNVPVMVFDEVDKGIGGATASAVGERLKRLSVAAQVLVVTHSPQVAACGNSQFQITKGGLGGEIRTAVTCLTENERREEIARMLAGSEITDAARAAADQLLQRAKG</sequence>
<evidence type="ECO:0000259" key="10">
    <source>
        <dbReference type="Pfam" id="PF02463"/>
    </source>
</evidence>
<dbReference type="EMBL" id="JBHRSL010000027">
    <property type="protein sequence ID" value="MFC3053414.1"/>
    <property type="molecule type" value="Genomic_DNA"/>
</dbReference>
<feature type="domain" description="RecF/RecN/SMC N-terminal" evidence="10">
    <location>
        <begin position="14"/>
        <end position="508"/>
    </location>
</feature>
<dbReference type="PIRSF" id="PIRSF003128">
    <property type="entry name" value="RecN"/>
    <property type="match status" value="1"/>
</dbReference>
<protein>
    <recommendedName>
        <fullName evidence="3 9">DNA repair protein RecN</fullName>
    </recommendedName>
    <alternativeName>
        <fullName evidence="8 9">Recombination protein N</fullName>
    </alternativeName>
</protein>
<evidence type="ECO:0000256" key="1">
    <source>
        <dbReference type="ARBA" id="ARBA00003618"/>
    </source>
</evidence>
<dbReference type="CDD" id="cd03241">
    <property type="entry name" value="ABC_RecN"/>
    <property type="match status" value="2"/>
</dbReference>
<keyword evidence="5 9" id="KW-0227">DNA damage</keyword>
<keyword evidence="4" id="KW-0547">Nucleotide-binding</keyword>
<dbReference type="RefSeq" id="WP_194215631.1">
    <property type="nucleotide sequence ID" value="NZ_CP061205.1"/>
</dbReference>
<name>A0ABV7D9T9_9PROT</name>
<keyword evidence="6" id="KW-0067">ATP-binding</keyword>
<reference evidence="12" key="1">
    <citation type="journal article" date="2019" name="Int. J. Syst. Evol. Microbiol.">
        <title>The Global Catalogue of Microorganisms (GCM) 10K type strain sequencing project: providing services to taxonomists for standard genome sequencing and annotation.</title>
        <authorList>
            <consortium name="The Broad Institute Genomics Platform"/>
            <consortium name="The Broad Institute Genome Sequencing Center for Infectious Disease"/>
            <person name="Wu L."/>
            <person name="Ma J."/>
        </authorList>
    </citation>
    <scope>NUCLEOTIDE SEQUENCE [LARGE SCALE GENOMIC DNA]</scope>
    <source>
        <strain evidence="12">KCTC 62164</strain>
    </source>
</reference>
<evidence type="ECO:0000256" key="5">
    <source>
        <dbReference type="ARBA" id="ARBA00022763"/>
    </source>
</evidence>
<dbReference type="PANTHER" id="PTHR11059">
    <property type="entry name" value="DNA REPAIR PROTEIN RECN"/>
    <property type="match status" value="1"/>
</dbReference>
<dbReference type="NCBIfam" id="TIGR00634">
    <property type="entry name" value="recN"/>
    <property type="match status" value="1"/>
</dbReference>
<dbReference type="Pfam" id="PF02463">
    <property type="entry name" value="SMC_N"/>
    <property type="match status" value="1"/>
</dbReference>
<keyword evidence="7 9" id="KW-0234">DNA repair</keyword>
<dbReference type="SUPFAM" id="SSF52540">
    <property type="entry name" value="P-loop containing nucleoside triphosphate hydrolases"/>
    <property type="match status" value="1"/>
</dbReference>
<evidence type="ECO:0000256" key="8">
    <source>
        <dbReference type="ARBA" id="ARBA00033408"/>
    </source>
</evidence>
<keyword evidence="12" id="KW-1185">Reference proteome</keyword>
<proteinExistence type="inferred from homology"/>
<dbReference type="InterPro" id="IPR004604">
    <property type="entry name" value="DNA_recomb/repair_RecN"/>
</dbReference>
<evidence type="ECO:0000313" key="11">
    <source>
        <dbReference type="EMBL" id="MFC3053414.1"/>
    </source>
</evidence>
<evidence type="ECO:0000313" key="12">
    <source>
        <dbReference type="Proteomes" id="UP001595444"/>
    </source>
</evidence>
<evidence type="ECO:0000256" key="9">
    <source>
        <dbReference type="PIRNR" id="PIRNR003128"/>
    </source>
</evidence>
<gene>
    <name evidence="11" type="primary">recN</name>
    <name evidence="11" type="ORF">ACFOKA_16065</name>
</gene>
<dbReference type="Gene3D" id="3.40.50.300">
    <property type="entry name" value="P-loop containing nucleotide triphosphate hydrolases"/>
    <property type="match status" value="2"/>
</dbReference>
<comment type="caution">
    <text evidence="11">The sequence shown here is derived from an EMBL/GenBank/DDBJ whole genome shotgun (WGS) entry which is preliminary data.</text>
</comment>
<comment type="similarity">
    <text evidence="2 9">Belongs to the RecN family.</text>
</comment>